<protein>
    <submittedName>
        <fullName evidence="2">Uncharacterized protein</fullName>
    </submittedName>
</protein>
<dbReference type="Ensembl" id="ENSXETT00000108442">
    <property type="protein sequence ID" value="ENSXETP00000113001"/>
    <property type="gene ID" value="ENSXETG00000045392"/>
</dbReference>
<dbReference type="InParanoid" id="A0A803JY90"/>
<keyword evidence="1" id="KW-1133">Transmembrane helix</keyword>
<reference evidence="2" key="1">
    <citation type="journal article" date="2010" name="Science">
        <title>The genome of the Western clawed frog Xenopus tropicalis.</title>
        <authorList>
            <person name="Hellsten U."/>
            <person name="Harland R.M."/>
            <person name="Gilchrist M.J."/>
            <person name="Hendrix D."/>
            <person name="Jurka J."/>
            <person name="Kapitonov V."/>
            <person name="Ovcharenko I."/>
            <person name="Putnam N.H."/>
            <person name="Shu S."/>
            <person name="Taher L."/>
            <person name="Blitz I.L."/>
            <person name="Blumberg B."/>
            <person name="Dichmann D.S."/>
            <person name="Dubchak I."/>
            <person name="Amaya E."/>
            <person name="Detter J.C."/>
            <person name="Fletcher R."/>
            <person name="Gerhard D.S."/>
            <person name="Goodstein D."/>
            <person name="Graves T."/>
            <person name="Grigoriev I.V."/>
            <person name="Grimwood J."/>
            <person name="Kawashima T."/>
            <person name="Lindquist E."/>
            <person name="Lucas S.M."/>
            <person name="Mead P.E."/>
            <person name="Mitros T."/>
            <person name="Ogino H."/>
            <person name="Ohta Y."/>
            <person name="Poliakov A.V."/>
            <person name="Pollet N."/>
            <person name="Robert J."/>
            <person name="Salamov A."/>
            <person name="Sater A.K."/>
            <person name="Schmutz J."/>
            <person name="Terry A."/>
            <person name="Vize P.D."/>
            <person name="Warren W.C."/>
            <person name="Wells D."/>
            <person name="Wills A."/>
            <person name="Wilson R.K."/>
            <person name="Zimmerman L.B."/>
            <person name="Zorn A.M."/>
            <person name="Grainger R."/>
            <person name="Grammer T."/>
            <person name="Khokha M.K."/>
            <person name="Richardson P.M."/>
            <person name="Rokhsar D.S."/>
        </authorList>
    </citation>
    <scope>NUCLEOTIDE SEQUENCE [LARGE SCALE GENOMIC DNA]</scope>
    <source>
        <strain evidence="2">Nigerian</strain>
    </source>
</reference>
<reference evidence="2" key="2">
    <citation type="submission" date="2021-03" db="UniProtKB">
        <authorList>
            <consortium name="Ensembl"/>
        </authorList>
    </citation>
    <scope>IDENTIFICATION</scope>
</reference>
<evidence type="ECO:0000256" key="1">
    <source>
        <dbReference type="SAM" id="Phobius"/>
    </source>
</evidence>
<accession>A0A803JY90</accession>
<dbReference type="AlphaFoldDB" id="A0A803JY90"/>
<sequence>MVWKRYKNFGNITILIRFILLNHESLGWSLIWEAERTSFGMRIPKYLSMFGCHIKGKLSFILWASASVSVTFSASDLVVLILKLLWLPNLSSSLRSGGVEKKGDFTYHNSRGSSVSTNRSGERGHPCLVPFCRVMGSERVLFILSLAVGFVQWNINVINGFSAL</sequence>
<organism evidence="2">
    <name type="scientific">Xenopus tropicalis</name>
    <name type="common">Western clawed frog</name>
    <name type="synonym">Silurana tropicalis</name>
    <dbReference type="NCBI Taxonomy" id="8364"/>
    <lineage>
        <taxon>Eukaryota</taxon>
        <taxon>Metazoa</taxon>
        <taxon>Chordata</taxon>
        <taxon>Craniata</taxon>
        <taxon>Vertebrata</taxon>
        <taxon>Euteleostomi</taxon>
        <taxon>Amphibia</taxon>
        <taxon>Batrachia</taxon>
        <taxon>Anura</taxon>
        <taxon>Pipoidea</taxon>
        <taxon>Pipidae</taxon>
        <taxon>Xenopodinae</taxon>
        <taxon>Xenopus</taxon>
        <taxon>Silurana</taxon>
    </lineage>
</organism>
<keyword evidence="1" id="KW-0472">Membrane</keyword>
<keyword evidence="1" id="KW-0812">Transmembrane</keyword>
<proteinExistence type="predicted"/>
<evidence type="ECO:0000313" key="2">
    <source>
        <dbReference type="Ensembl" id="ENSXETP00000113001"/>
    </source>
</evidence>
<feature type="transmembrane region" description="Helical" evidence="1">
    <location>
        <begin position="60"/>
        <end position="86"/>
    </location>
</feature>
<name>A0A803JY90_XENTR</name>
<feature type="transmembrane region" description="Helical" evidence="1">
    <location>
        <begin position="140"/>
        <end position="161"/>
    </location>
</feature>